<name>A0A6N2AXW2_SOLCI</name>
<proteinExistence type="predicted"/>
<sequence>ICPVQRECAVQTNLSYYIEFPVAIGDQVGCTNDNSKHHTSAAYLPFRWSLARSSKEVSRLLHSVALRSRELNFVVFPRAKRMDFVSWVNVGMGSEERPKE</sequence>
<dbReference type="EMBL" id="RXGB01006342">
    <property type="protein sequence ID" value="TMW86598.1"/>
    <property type="molecule type" value="Genomic_DNA"/>
</dbReference>
<organism evidence="1">
    <name type="scientific">Solanum chilense</name>
    <name type="common">Tomato</name>
    <name type="synonym">Lycopersicon chilense</name>
    <dbReference type="NCBI Taxonomy" id="4083"/>
    <lineage>
        <taxon>Eukaryota</taxon>
        <taxon>Viridiplantae</taxon>
        <taxon>Streptophyta</taxon>
        <taxon>Embryophyta</taxon>
        <taxon>Tracheophyta</taxon>
        <taxon>Spermatophyta</taxon>
        <taxon>Magnoliopsida</taxon>
        <taxon>eudicotyledons</taxon>
        <taxon>Gunneridae</taxon>
        <taxon>Pentapetalae</taxon>
        <taxon>asterids</taxon>
        <taxon>lamiids</taxon>
        <taxon>Solanales</taxon>
        <taxon>Solanaceae</taxon>
        <taxon>Solanoideae</taxon>
        <taxon>Solaneae</taxon>
        <taxon>Solanum</taxon>
        <taxon>Solanum subgen. Lycopersicon</taxon>
    </lineage>
</organism>
<reference evidence="1" key="1">
    <citation type="submission" date="2019-05" db="EMBL/GenBank/DDBJ databases">
        <title>The de novo reference genome and transcriptome assemblies of the wild tomato species Solanum chilense.</title>
        <authorList>
            <person name="Stam R."/>
            <person name="Nosenko T."/>
            <person name="Hoerger A.C."/>
            <person name="Stephan W."/>
            <person name="Seidel M.A."/>
            <person name="Kuhn J.M.M."/>
            <person name="Haberer G."/>
            <person name="Tellier A."/>
        </authorList>
    </citation>
    <scope>NUCLEOTIDE SEQUENCE</scope>
    <source>
        <tissue evidence="1">Mature leaves</tissue>
    </source>
</reference>
<gene>
    <name evidence="1" type="ORF">EJD97_021136</name>
</gene>
<dbReference type="AlphaFoldDB" id="A0A6N2AXW2"/>
<protein>
    <submittedName>
        <fullName evidence="1">Uncharacterized protein</fullName>
    </submittedName>
</protein>
<accession>A0A6N2AXW2</accession>
<evidence type="ECO:0000313" key="1">
    <source>
        <dbReference type="EMBL" id="TMW86598.1"/>
    </source>
</evidence>
<comment type="caution">
    <text evidence="1">The sequence shown here is derived from an EMBL/GenBank/DDBJ whole genome shotgun (WGS) entry which is preliminary data.</text>
</comment>
<feature type="non-terminal residue" evidence="1">
    <location>
        <position position="1"/>
    </location>
</feature>